<organism evidence="1 2">
    <name type="scientific">Dermacentor silvarum</name>
    <name type="common">Tick</name>
    <dbReference type="NCBI Taxonomy" id="543639"/>
    <lineage>
        <taxon>Eukaryota</taxon>
        <taxon>Metazoa</taxon>
        <taxon>Ecdysozoa</taxon>
        <taxon>Arthropoda</taxon>
        <taxon>Chelicerata</taxon>
        <taxon>Arachnida</taxon>
        <taxon>Acari</taxon>
        <taxon>Parasitiformes</taxon>
        <taxon>Ixodida</taxon>
        <taxon>Ixodoidea</taxon>
        <taxon>Ixodidae</taxon>
        <taxon>Rhipicephalinae</taxon>
        <taxon>Dermacentor</taxon>
    </lineage>
</organism>
<sequence>MRIGALLLALAAVLVVGEAHSSKFLPAVRASLQLGSRLLRHVAAVKDRLREDVERHLLRHVEHRPGHEFVFELPSWKKPMLPRPWTSPAFHSSFSYQASSSGLHMLPLPFFPRPMPAIVVVPCRNVKTHIAHFVLPCIRITGEFGRPASGLGASQPNNVTQETSNVTVDDTTSDLAPRAPTSTMTYGTDAEEQYVTGVATRAVDVTENSSTTTYSTEIEEVTPTPSELANDVTATDAVSFALGTRADDVTVVTDIPDVTTEAGYDKYSAEGPFTLDRKSNMILDDDEHTTTDGNALGTTEPTDDRNFNDILKEAEAAFAKLSEQ</sequence>
<evidence type="ECO:0000313" key="2">
    <source>
        <dbReference type="Proteomes" id="UP000821865"/>
    </source>
</evidence>
<gene>
    <name evidence="1" type="ORF">HPB49_025020</name>
</gene>
<keyword evidence="2" id="KW-1185">Reference proteome</keyword>
<proteinExistence type="predicted"/>
<name>A0ACB8CIN4_DERSI</name>
<comment type="caution">
    <text evidence="1">The sequence shown here is derived from an EMBL/GenBank/DDBJ whole genome shotgun (WGS) entry which is preliminary data.</text>
</comment>
<accession>A0ACB8CIN4</accession>
<reference evidence="1" key="1">
    <citation type="submission" date="2020-05" db="EMBL/GenBank/DDBJ databases">
        <title>Large-scale comparative analyses of tick genomes elucidate their genetic diversity and vector capacities.</title>
        <authorList>
            <person name="Jia N."/>
            <person name="Wang J."/>
            <person name="Shi W."/>
            <person name="Du L."/>
            <person name="Sun Y."/>
            <person name="Zhan W."/>
            <person name="Jiang J."/>
            <person name="Wang Q."/>
            <person name="Zhang B."/>
            <person name="Ji P."/>
            <person name="Sakyi L.B."/>
            <person name="Cui X."/>
            <person name="Yuan T."/>
            <person name="Jiang B."/>
            <person name="Yang W."/>
            <person name="Lam T.T.-Y."/>
            <person name="Chang Q."/>
            <person name="Ding S."/>
            <person name="Wang X."/>
            <person name="Zhu J."/>
            <person name="Ruan X."/>
            <person name="Zhao L."/>
            <person name="Wei J."/>
            <person name="Que T."/>
            <person name="Du C."/>
            <person name="Cheng J."/>
            <person name="Dai P."/>
            <person name="Han X."/>
            <person name="Huang E."/>
            <person name="Gao Y."/>
            <person name="Liu J."/>
            <person name="Shao H."/>
            <person name="Ye R."/>
            <person name="Li L."/>
            <person name="Wei W."/>
            <person name="Wang X."/>
            <person name="Wang C."/>
            <person name="Yang T."/>
            <person name="Huo Q."/>
            <person name="Li W."/>
            <person name="Guo W."/>
            <person name="Chen H."/>
            <person name="Zhou L."/>
            <person name="Ni X."/>
            <person name="Tian J."/>
            <person name="Zhou Y."/>
            <person name="Sheng Y."/>
            <person name="Liu T."/>
            <person name="Pan Y."/>
            <person name="Xia L."/>
            <person name="Li J."/>
            <person name="Zhao F."/>
            <person name="Cao W."/>
        </authorList>
    </citation>
    <scope>NUCLEOTIDE SEQUENCE</scope>
    <source>
        <strain evidence="1">Dsil-2018</strain>
    </source>
</reference>
<evidence type="ECO:0000313" key="1">
    <source>
        <dbReference type="EMBL" id="KAH7942536.1"/>
    </source>
</evidence>
<dbReference type="Proteomes" id="UP000821865">
    <property type="component" value="Chromosome 7"/>
</dbReference>
<dbReference type="EMBL" id="CM023476">
    <property type="protein sequence ID" value="KAH7942536.1"/>
    <property type="molecule type" value="Genomic_DNA"/>
</dbReference>
<protein>
    <submittedName>
        <fullName evidence="1">Uncharacterized protein</fullName>
    </submittedName>
</protein>